<gene>
    <name evidence="3" type="ORF">SAMN04487905_101127</name>
</gene>
<evidence type="ECO:0000256" key="1">
    <source>
        <dbReference type="SAM" id="MobiDB-lite"/>
    </source>
</evidence>
<dbReference type="AlphaFoldDB" id="A0A1H0NH19"/>
<dbReference type="Pfam" id="PF19054">
    <property type="entry name" value="DUF5753"/>
    <property type="match status" value="1"/>
</dbReference>
<evidence type="ECO:0000313" key="4">
    <source>
        <dbReference type="Proteomes" id="UP000199497"/>
    </source>
</evidence>
<proteinExistence type="predicted"/>
<dbReference type="STRING" id="405564.SAMN04487905_101127"/>
<sequence length="111" mass="12249">MDLETDASDIRRVRGEIMPGLLRTEAYIRALETSSPRADDSDADAAVSAGPERQSILTRSIPPSASFVLSESCLRRRIGGPGVMRRQLDHPYDPALEDNIHMQVIPFDAQT</sequence>
<feature type="region of interest" description="Disordered" evidence="1">
    <location>
        <begin position="34"/>
        <end position="53"/>
    </location>
</feature>
<name>A0A1H0NH19_9ACTN</name>
<organism evidence="3 4">
    <name type="scientific">Actinopolyspora xinjiangensis</name>
    <dbReference type="NCBI Taxonomy" id="405564"/>
    <lineage>
        <taxon>Bacteria</taxon>
        <taxon>Bacillati</taxon>
        <taxon>Actinomycetota</taxon>
        <taxon>Actinomycetes</taxon>
        <taxon>Actinopolysporales</taxon>
        <taxon>Actinopolysporaceae</taxon>
        <taxon>Actinopolyspora</taxon>
    </lineage>
</organism>
<keyword evidence="4" id="KW-1185">Reference proteome</keyword>
<reference evidence="4" key="1">
    <citation type="submission" date="2016-10" db="EMBL/GenBank/DDBJ databases">
        <authorList>
            <person name="Varghese N."/>
            <person name="Submissions S."/>
        </authorList>
    </citation>
    <scope>NUCLEOTIDE SEQUENCE [LARGE SCALE GENOMIC DNA]</scope>
    <source>
        <strain evidence="4">DSM 46732</strain>
    </source>
</reference>
<accession>A0A1H0NH19</accession>
<evidence type="ECO:0000313" key="3">
    <source>
        <dbReference type="EMBL" id="SDO91973.1"/>
    </source>
</evidence>
<dbReference type="RefSeq" id="WP_244515126.1">
    <property type="nucleotide sequence ID" value="NZ_FNJR01000001.1"/>
</dbReference>
<feature type="domain" description="DUF5753" evidence="2">
    <location>
        <begin position="1"/>
        <end position="110"/>
    </location>
</feature>
<evidence type="ECO:0000259" key="2">
    <source>
        <dbReference type="Pfam" id="PF19054"/>
    </source>
</evidence>
<dbReference type="EMBL" id="FNJR01000001">
    <property type="protein sequence ID" value="SDO91973.1"/>
    <property type="molecule type" value="Genomic_DNA"/>
</dbReference>
<dbReference type="Proteomes" id="UP000199497">
    <property type="component" value="Unassembled WGS sequence"/>
</dbReference>
<protein>
    <recommendedName>
        <fullName evidence="2">DUF5753 domain-containing protein</fullName>
    </recommendedName>
</protein>
<dbReference type="InterPro" id="IPR043917">
    <property type="entry name" value="DUF5753"/>
</dbReference>